<accession>A0AAD9NU48</accession>
<feature type="compositionally biased region" description="Basic residues" evidence="1">
    <location>
        <begin position="97"/>
        <end position="118"/>
    </location>
</feature>
<protein>
    <submittedName>
        <fullName evidence="2">Uncharacterized protein</fullName>
    </submittedName>
</protein>
<feature type="region of interest" description="Disordered" evidence="1">
    <location>
        <begin position="55"/>
        <end position="118"/>
    </location>
</feature>
<dbReference type="EMBL" id="JAODUO010000427">
    <property type="protein sequence ID" value="KAK2180758.1"/>
    <property type="molecule type" value="Genomic_DNA"/>
</dbReference>
<name>A0AAD9NU48_RIDPI</name>
<proteinExistence type="predicted"/>
<reference evidence="2" key="1">
    <citation type="journal article" date="2023" name="Mol. Biol. Evol.">
        <title>Third-Generation Sequencing Reveals the Adaptive Role of the Epigenome in Three Deep-Sea Polychaetes.</title>
        <authorList>
            <person name="Perez M."/>
            <person name="Aroh O."/>
            <person name="Sun Y."/>
            <person name="Lan Y."/>
            <person name="Juniper S.K."/>
            <person name="Young C.R."/>
            <person name="Angers B."/>
            <person name="Qian P.Y."/>
        </authorList>
    </citation>
    <scope>NUCLEOTIDE SEQUENCE</scope>
    <source>
        <strain evidence="2">R07B-5</strain>
    </source>
</reference>
<evidence type="ECO:0000313" key="3">
    <source>
        <dbReference type="Proteomes" id="UP001209878"/>
    </source>
</evidence>
<evidence type="ECO:0000256" key="1">
    <source>
        <dbReference type="SAM" id="MobiDB-lite"/>
    </source>
</evidence>
<keyword evidence="3" id="KW-1185">Reference proteome</keyword>
<comment type="caution">
    <text evidence="2">The sequence shown here is derived from an EMBL/GenBank/DDBJ whole genome shotgun (WGS) entry which is preliminary data.</text>
</comment>
<organism evidence="2 3">
    <name type="scientific">Ridgeia piscesae</name>
    <name type="common">Tubeworm</name>
    <dbReference type="NCBI Taxonomy" id="27915"/>
    <lineage>
        <taxon>Eukaryota</taxon>
        <taxon>Metazoa</taxon>
        <taxon>Spiralia</taxon>
        <taxon>Lophotrochozoa</taxon>
        <taxon>Annelida</taxon>
        <taxon>Polychaeta</taxon>
        <taxon>Sedentaria</taxon>
        <taxon>Canalipalpata</taxon>
        <taxon>Sabellida</taxon>
        <taxon>Siboglinidae</taxon>
        <taxon>Ridgeia</taxon>
    </lineage>
</organism>
<dbReference type="AlphaFoldDB" id="A0AAD9NU48"/>
<evidence type="ECO:0000313" key="2">
    <source>
        <dbReference type="EMBL" id="KAK2180758.1"/>
    </source>
</evidence>
<feature type="compositionally biased region" description="Low complexity" evidence="1">
    <location>
        <begin position="86"/>
        <end position="96"/>
    </location>
</feature>
<feature type="compositionally biased region" description="Basic residues" evidence="1">
    <location>
        <begin position="66"/>
        <end position="85"/>
    </location>
</feature>
<gene>
    <name evidence="2" type="ORF">NP493_428g00016</name>
</gene>
<dbReference type="Proteomes" id="UP001209878">
    <property type="component" value="Unassembled WGS sequence"/>
</dbReference>
<sequence length="118" mass="13099">MFSMLRIKSKSTATVYNEADQTVLRLPALSAVQMATVASCDDLVFAGRQALLRATTYPGHPDYPMRHRATAPPRHRATAPPRHRATAPPRHPATASPRHRATAPPPYHKKPRKVHVIK</sequence>